<feature type="transmembrane region" description="Helical" evidence="1">
    <location>
        <begin position="111"/>
        <end position="127"/>
    </location>
</feature>
<evidence type="ECO:0000313" key="3">
    <source>
        <dbReference type="EMBL" id="BBG28196.1"/>
    </source>
</evidence>
<feature type="transmembrane region" description="Helical" evidence="1">
    <location>
        <begin position="133"/>
        <end position="150"/>
    </location>
</feature>
<feature type="transmembrane region" description="Helical" evidence="1">
    <location>
        <begin position="46"/>
        <end position="65"/>
    </location>
</feature>
<gene>
    <name evidence="3" type="ORF">IC007_2752</name>
</gene>
<evidence type="ECO:0000313" key="4">
    <source>
        <dbReference type="Proteomes" id="UP000325030"/>
    </source>
</evidence>
<keyword evidence="1" id="KW-1133">Transmembrane helix</keyword>
<name>A0A510E6U4_9CREN</name>
<protein>
    <recommendedName>
        <fullName evidence="2">DUF2070 domain-containing protein</fullName>
    </recommendedName>
</protein>
<keyword evidence="1" id="KW-0812">Transmembrane</keyword>
<organism evidence="3 4">
    <name type="scientific">Sulfuracidifex tepidarius</name>
    <dbReference type="NCBI Taxonomy" id="1294262"/>
    <lineage>
        <taxon>Archaea</taxon>
        <taxon>Thermoproteota</taxon>
        <taxon>Thermoprotei</taxon>
        <taxon>Sulfolobales</taxon>
        <taxon>Sulfolobaceae</taxon>
        <taxon>Sulfuracidifex</taxon>
    </lineage>
</organism>
<evidence type="ECO:0000256" key="1">
    <source>
        <dbReference type="SAM" id="Phobius"/>
    </source>
</evidence>
<reference evidence="4" key="1">
    <citation type="submission" date="2018-09" db="EMBL/GenBank/DDBJ databases">
        <title>Complete Genome Sequencing of Sulfolobus sp. JCM 16834.</title>
        <authorList>
            <person name="Kato S."/>
            <person name="Itoh T."/>
            <person name="Ohkuma M."/>
        </authorList>
    </citation>
    <scope>NUCLEOTIDE SEQUENCE [LARGE SCALE GENOMIC DNA]</scope>
    <source>
        <strain evidence="4">IC-007</strain>
    </source>
</reference>
<keyword evidence="1" id="KW-0472">Membrane</keyword>
<dbReference type="Proteomes" id="UP000325030">
    <property type="component" value="Chromosome"/>
</dbReference>
<feature type="transmembrane region" description="Helical" evidence="1">
    <location>
        <begin position="509"/>
        <end position="531"/>
    </location>
</feature>
<accession>A0A510E6U4</accession>
<dbReference type="EMBL" id="AP018930">
    <property type="protein sequence ID" value="BBG28196.1"/>
    <property type="molecule type" value="Genomic_DNA"/>
</dbReference>
<dbReference type="AlphaFoldDB" id="A0A510E6U4"/>
<dbReference type="InterPro" id="IPR019204">
    <property type="entry name" value="DUF2070_membrane"/>
</dbReference>
<dbReference type="GeneID" id="41719022"/>
<sequence length="533" mass="60974">MNSEELTRHYYSKLKGLPDIKKVALFSIFEYALIFGRLLEASLVSMLYAFLLYFLVISLLFLRNLKTALFLGDVTGIPYLLLSFFSISFFAFGFSLPILSFSMFVKYGEKRSLLISFLISLLPIIFFPRDLLIYLVYIIAVSTLYYAYLWSINRKGKKIVGITSFTLLRPFMKAIMEKDSVPLDNLFDRIGEEKELGIVLIRLGDKLFVLPQIHFGIFGSQGSARLPYKVEGEIKDAIVFHGPGSHEINLATSKETDRIVKIIEEKAKNSQIWDKSFFAGIEFNKVSNFDVTTLRFSDFSVSLLERPTYGIDDLPGNLWSVIMENHNFVIDTHNTFLTRDFDKFEINELRNFLLSKSKREEKKLYLGYSEGELPHTCEGYCNRRFRVIALGDGERKVAIVYFYANNSEHETRECVIRAGSGLVDRTIMVTPDDHSCAGSSTITTYLPARPCTGMENIVREHIEKSLISMKEVDEIRYTVVKTRAKTVGKVISSMLDGLEKVGRYASKTFWIPLVIPYSVFLVLFLLSNGFIKF</sequence>
<feature type="transmembrane region" description="Helical" evidence="1">
    <location>
        <begin position="77"/>
        <end position="99"/>
    </location>
</feature>
<dbReference type="Pfam" id="PF09843">
    <property type="entry name" value="DUF2070"/>
    <property type="match status" value="1"/>
</dbReference>
<evidence type="ECO:0000259" key="2">
    <source>
        <dbReference type="Pfam" id="PF09843"/>
    </source>
</evidence>
<feature type="domain" description="DUF2070" evidence="2">
    <location>
        <begin position="8"/>
        <end position="518"/>
    </location>
</feature>
<dbReference type="RefSeq" id="WP_162302149.1">
    <property type="nucleotide sequence ID" value="NZ_AP018930.1"/>
</dbReference>
<proteinExistence type="predicted"/>